<dbReference type="RefSeq" id="WP_138153586.1">
    <property type="nucleotide sequence ID" value="NZ_VANU01000007.1"/>
</dbReference>
<dbReference type="EMBL" id="VANU01000007">
    <property type="protein sequence ID" value="TLP35740.1"/>
    <property type="molecule type" value="Genomic_DNA"/>
</dbReference>
<keyword evidence="5 9" id="KW-1133">Transmembrane helix</keyword>
<evidence type="ECO:0000256" key="4">
    <source>
        <dbReference type="ARBA" id="ARBA00022692"/>
    </source>
</evidence>
<comment type="subcellular location">
    <subcellularLocation>
        <location evidence="1">Cell membrane</location>
        <topology evidence="1">Multi-pass membrane protein</topology>
    </subcellularLocation>
</comment>
<dbReference type="Gene3D" id="1.10.287.950">
    <property type="entry name" value="Methyl-accepting chemotaxis protein"/>
    <property type="match status" value="1"/>
</dbReference>
<dbReference type="Pfam" id="PF00672">
    <property type="entry name" value="HAMP"/>
    <property type="match status" value="1"/>
</dbReference>
<keyword evidence="3" id="KW-0145">Chemotaxis</keyword>
<dbReference type="GO" id="GO:0007165">
    <property type="term" value="P:signal transduction"/>
    <property type="evidence" value="ECO:0007669"/>
    <property type="project" value="UniProtKB-KW"/>
</dbReference>
<dbReference type="InterPro" id="IPR051310">
    <property type="entry name" value="MCP_chemotaxis"/>
</dbReference>
<dbReference type="GO" id="GO:0006935">
    <property type="term" value="P:chemotaxis"/>
    <property type="evidence" value="ECO:0007669"/>
    <property type="project" value="UniProtKB-KW"/>
</dbReference>
<dbReference type="AlphaFoldDB" id="A0A5R8XXW9"/>
<dbReference type="PROSITE" id="PS50885">
    <property type="entry name" value="HAMP"/>
    <property type="match status" value="1"/>
</dbReference>
<keyword evidence="13" id="KW-1185">Reference proteome</keyword>
<dbReference type="CDD" id="cd06225">
    <property type="entry name" value="HAMP"/>
    <property type="match status" value="2"/>
</dbReference>
<evidence type="ECO:0000256" key="1">
    <source>
        <dbReference type="ARBA" id="ARBA00004651"/>
    </source>
</evidence>
<keyword evidence="4 9" id="KW-0812">Transmembrane</keyword>
<evidence type="ECO:0000256" key="3">
    <source>
        <dbReference type="ARBA" id="ARBA00022500"/>
    </source>
</evidence>
<dbReference type="InterPro" id="IPR033479">
    <property type="entry name" value="dCache_1"/>
</dbReference>
<dbReference type="CDD" id="cd11386">
    <property type="entry name" value="MCP_signal"/>
    <property type="match status" value="1"/>
</dbReference>
<dbReference type="PANTHER" id="PTHR43531">
    <property type="entry name" value="PROTEIN ICFG"/>
    <property type="match status" value="1"/>
</dbReference>
<feature type="transmembrane region" description="Helical" evidence="9">
    <location>
        <begin position="321"/>
        <end position="345"/>
    </location>
</feature>
<dbReference type="CDD" id="cd12912">
    <property type="entry name" value="PDC2_MCP_like"/>
    <property type="match status" value="1"/>
</dbReference>
<keyword evidence="6 9" id="KW-0472">Membrane</keyword>
<evidence type="ECO:0000256" key="9">
    <source>
        <dbReference type="SAM" id="Phobius"/>
    </source>
</evidence>
<dbReference type="Pfam" id="PF00015">
    <property type="entry name" value="MCPsignal"/>
    <property type="match status" value="1"/>
</dbReference>
<evidence type="ECO:0000259" key="11">
    <source>
        <dbReference type="PROSITE" id="PS50885"/>
    </source>
</evidence>
<comment type="similarity">
    <text evidence="7">Belongs to the methyl-accepting chemotaxis (MCP) protein family.</text>
</comment>
<evidence type="ECO:0000259" key="10">
    <source>
        <dbReference type="PROSITE" id="PS50111"/>
    </source>
</evidence>
<dbReference type="PROSITE" id="PS50111">
    <property type="entry name" value="CHEMOTAXIS_TRANSDUC_2"/>
    <property type="match status" value="1"/>
</dbReference>
<feature type="transmembrane region" description="Helical" evidence="9">
    <location>
        <begin position="12"/>
        <end position="29"/>
    </location>
</feature>
<sequence length="751" mass="82998">MKNSSFGNKLLLRVLGATIVVFALTMFILEKYSYETTQKGAETYLNEVSSNYASKVQGDVNLSISLVKTIWAKFQEAINHNTILKEKESIEMFKSMLKDNEQLLGIWWSTKEANILYETNVNDGKHPKNWYAKDGSFSPYITRGKDGIIIESGSSYNEENGWIKGPKEAGKLFITKPYVYPIAGVDTLMTTIAMPLYKDGEFAGAVGAEIDLNKFLQMTIKTKIYDNGYFFIVDNYGIILGHPEKEVVNKELLEVSKNDPDYIKALKKVKQLKPYSFEKKSFGNGFDSQYVVKPFKVGEEGTNWSIFVNAPKNEYLADANFIRNISIIFSLVGILIIAIVVYFSITVLKSNLSSISNGIESFFRFLNKQSSDVDTINISSNDEFGQMARSINENINKIKTSIIEDNMIIEEVKTVANEVSQGYLSKRINKTTSTDSLNELKDLLNQMLDNLQSILGKDLNTISKVLESYSKRDFTAKLDKSSSGKIGNEISNMNDMITEMLRTSHNDGMQLQNDANELTSNVNTLSNNATSQAASLEETAASIDEITSNIDSTSQKAQEMLIISNETRSSATEGKNLATNTVNAMEDINITVMNINEAISVIDQIAFQTNILSLNAAVEAATAGEAGKGFAVVAQEVRNLAARSAEAAKEIKDLVENATTKADNGKNISNKMIEGFNELELKIHDTSNLISDVANAAKEQSIGMNQIADAVGQLDKFTQENAAIAEVTNTIAIKTNNIAQNVVKKVSENKF</sequence>
<dbReference type="Gene3D" id="3.30.450.20">
    <property type="entry name" value="PAS domain"/>
    <property type="match status" value="2"/>
</dbReference>
<evidence type="ECO:0000256" key="7">
    <source>
        <dbReference type="ARBA" id="ARBA00029447"/>
    </source>
</evidence>
<proteinExistence type="inferred from homology"/>
<dbReference type="Gene3D" id="6.10.340.10">
    <property type="match status" value="1"/>
</dbReference>
<name>A0A5R8XXW9_9BACT</name>
<dbReference type="Pfam" id="PF02743">
    <property type="entry name" value="dCache_1"/>
    <property type="match status" value="1"/>
</dbReference>
<keyword evidence="8" id="KW-0807">Transducer</keyword>
<feature type="domain" description="Methyl-accepting transducer" evidence="10">
    <location>
        <begin position="507"/>
        <end position="736"/>
    </location>
</feature>
<evidence type="ECO:0000313" key="12">
    <source>
        <dbReference type="EMBL" id="TLP35740.1"/>
    </source>
</evidence>
<organism evidence="12 13">
    <name type="scientific">Arcobacter arenosus</name>
    <dbReference type="NCBI Taxonomy" id="2576037"/>
    <lineage>
        <taxon>Bacteria</taxon>
        <taxon>Pseudomonadati</taxon>
        <taxon>Campylobacterota</taxon>
        <taxon>Epsilonproteobacteria</taxon>
        <taxon>Campylobacterales</taxon>
        <taxon>Arcobacteraceae</taxon>
        <taxon>Arcobacter</taxon>
    </lineage>
</organism>
<evidence type="ECO:0000313" key="13">
    <source>
        <dbReference type="Proteomes" id="UP000308901"/>
    </source>
</evidence>
<evidence type="ECO:0000256" key="6">
    <source>
        <dbReference type="ARBA" id="ARBA00023136"/>
    </source>
</evidence>
<dbReference type="Proteomes" id="UP000308901">
    <property type="component" value="Unassembled WGS sequence"/>
</dbReference>
<keyword evidence="2" id="KW-1003">Cell membrane</keyword>
<dbReference type="SMART" id="SM00283">
    <property type="entry name" value="MA"/>
    <property type="match status" value="1"/>
</dbReference>
<reference evidence="12 13" key="1">
    <citation type="submission" date="2019-05" db="EMBL/GenBank/DDBJ databases">
        <title>Arcobacter sp. nov., isolated from sea sediment.</title>
        <authorList>
            <person name="Kim W."/>
        </authorList>
    </citation>
    <scope>NUCLEOTIDE SEQUENCE [LARGE SCALE GENOMIC DNA]</scope>
    <source>
        <strain evidence="12 13">CAU 1517</strain>
    </source>
</reference>
<dbReference type="PANTHER" id="PTHR43531:SF11">
    <property type="entry name" value="METHYL-ACCEPTING CHEMOTAXIS PROTEIN 3"/>
    <property type="match status" value="1"/>
</dbReference>
<evidence type="ECO:0000256" key="2">
    <source>
        <dbReference type="ARBA" id="ARBA00022475"/>
    </source>
</evidence>
<dbReference type="OrthoDB" id="5337673at2"/>
<accession>A0A5R8XXW9</accession>
<feature type="domain" description="HAMP" evidence="11">
    <location>
        <begin position="409"/>
        <end position="456"/>
    </location>
</feature>
<dbReference type="GO" id="GO:0005886">
    <property type="term" value="C:plasma membrane"/>
    <property type="evidence" value="ECO:0007669"/>
    <property type="project" value="UniProtKB-SubCell"/>
</dbReference>
<evidence type="ECO:0000256" key="8">
    <source>
        <dbReference type="PROSITE-ProRule" id="PRU00284"/>
    </source>
</evidence>
<dbReference type="InterPro" id="IPR003660">
    <property type="entry name" value="HAMP_dom"/>
</dbReference>
<dbReference type="CDD" id="cd12913">
    <property type="entry name" value="PDC1_MCP_like"/>
    <property type="match status" value="1"/>
</dbReference>
<dbReference type="SUPFAM" id="SSF58104">
    <property type="entry name" value="Methyl-accepting chemotaxis protein (MCP) signaling domain"/>
    <property type="match status" value="1"/>
</dbReference>
<evidence type="ECO:0000256" key="5">
    <source>
        <dbReference type="ARBA" id="ARBA00022989"/>
    </source>
</evidence>
<protein>
    <submittedName>
        <fullName evidence="12">Methyl-accepting chemotaxis protein</fullName>
    </submittedName>
</protein>
<dbReference type="InterPro" id="IPR004089">
    <property type="entry name" value="MCPsignal_dom"/>
</dbReference>
<gene>
    <name evidence="12" type="ORF">FDK22_13870</name>
</gene>
<comment type="caution">
    <text evidence="12">The sequence shown here is derived from an EMBL/GenBank/DDBJ whole genome shotgun (WGS) entry which is preliminary data.</text>
</comment>